<evidence type="ECO:0000256" key="2">
    <source>
        <dbReference type="SAM" id="Phobius"/>
    </source>
</evidence>
<dbReference type="InterPro" id="IPR001304">
    <property type="entry name" value="C-type_lectin-like"/>
</dbReference>
<keyword evidence="4" id="KW-1185">Reference proteome</keyword>
<evidence type="ECO:0000256" key="1">
    <source>
        <dbReference type="SAM" id="MobiDB-lite"/>
    </source>
</evidence>
<dbReference type="PANTHER" id="PTHR22803">
    <property type="entry name" value="MANNOSE, PHOSPHOLIPASE, LECTIN RECEPTOR RELATED"/>
    <property type="match status" value="1"/>
</dbReference>
<dbReference type="Gene3D" id="3.10.100.10">
    <property type="entry name" value="Mannose-Binding Protein A, subunit A"/>
    <property type="match status" value="1"/>
</dbReference>
<feature type="transmembrane region" description="Helical" evidence="2">
    <location>
        <begin position="270"/>
        <end position="293"/>
    </location>
</feature>
<evidence type="ECO:0000313" key="4">
    <source>
        <dbReference type="Proteomes" id="UP000887566"/>
    </source>
</evidence>
<name>A0A914VF34_9BILA</name>
<dbReference type="PROSITE" id="PS50041">
    <property type="entry name" value="C_TYPE_LECTIN_2"/>
    <property type="match status" value="1"/>
</dbReference>
<dbReference type="Proteomes" id="UP000887566">
    <property type="component" value="Unplaced"/>
</dbReference>
<dbReference type="InterPro" id="IPR016186">
    <property type="entry name" value="C-type_lectin-like/link_sf"/>
</dbReference>
<sequence>MLPLASCSAPSVSVSYGTVYAGLFRQEGTEINYASLDRAGELVAQMPSSVRKTLLAPIEQGLIDPQSVFYLIDDKSENQIAICVEDFVHLTSTCFSYENVPLQQQSDNINSSEGDIPIPPRLLDALLLKSEADKMYSSIDNDSSSGDSSHDDQMRVRGDSATSQGSISSTLPILPVSRPPDRSLSVSVGSCIIQQDSEFKDPDGFGKFYLSSEQFTRQISVPESKSTSSSFGTVHSVYPNKNSFNASTENFGSSIQGYNARNPRLPACRFRLLIIIGAGLTIAALAAGLYFLLKTPNTKQPLTTACSVKSSNETHDCVQGSITRLVVGGILYQLADLKIPEQCPTSTVGSLEYLLVPRATSWWYAQKYCTGWCGYLVSIKDSGENAKILDMVKQHLSDIPINYWIGLKAWSNEWYLDDESDVKYFNFPNKTQADKDMYNINNMQMGCTLANNTGLWSLMNCDAQLPFVCERNTAENINRTPFAPYEEKLCQEAGGTCKWQNDCGGENHQQSHLCPDQPNNILCCIPNAPNLTPPPPLNSTVKTCADAGGICNHVEADQCRGGFVVFDLPKPCPDEPRPYGCCIENEHFA</sequence>
<feature type="compositionally biased region" description="Basic and acidic residues" evidence="1">
    <location>
        <begin position="148"/>
        <end position="158"/>
    </location>
</feature>
<dbReference type="Pfam" id="PF00059">
    <property type="entry name" value="Lectin_C"/>
    <property type="match status" value="1"/>
</dbReference>
<feature type="compositionally biased region" description="Polar residues" evidence="1">
    <location>
        <begin position="160"/>
        <end position="171"/>
    </location>
</feature>
<keyword evidence="2" id="KW-1133">Transmembrane helix</keyword>
<dbReference type="WBParaSite" id="PSAMB.scaffold187size67947.g3056.t1">
    <property type="protein sequence ID" value="PSAMB.scaffold187size67947.g3056.t1"/>
    <property type="gene ID" value="PSAMB.scaffold187size67947.g3056"/>
</dbReference>
<dbReference type="InterPro" id="IPR016187">
    <property type="entry name" value="CTDL_fold"/>
</dbReference>
<evidence type="ECO:0000259" key="3">
    <source>
        <dbReference type="PROSITE" id="PS50041"/>
    </source>
</evidence>
<dbReference type="CDD" id="cd00037">
    <property type="entry name" value="CLECT"/>
    <property type="match status" value="1"/>
</dbReference>
<keyword evidence="2" id="KW-0812">Transmembrane</keyword>
<feature type="domain" description="C-type lectin" evidence="3">
    <location>
        <begin position="348"/>
        <end position="470"/>
    </location>
</feature>
<accession>A0A914VF34</accession>
<reference evidence="5" key="1">
    <citation type="submission" date="2022-11" db="UniProtKB">
        <authorList>
            <consortium name="WormBaseParasite"/>
        </authorList>
    </citation>
    <scope>IDENTIFICATION</scope>
</reference>
<evidence type="ECO:0000313" key="5">
    <source>
        <dbReference type="WBParaSite" id="PSAMB.scaffold187size67947.g3056.t1"/>
    </source>
</evidence>
<dbReference type="InterPro" id="IPR050111">
    <property type="entry name" value="C-type_lectin/snaclec_domain"/>
</dbReference>
<dbReference type="SUPFAM" id="SSF56436">
    <property type="entry name" value="C-type lectin-like"/>
    <property type="match status" value="1"/>
</dbReference>
<dbReference type="AlphaFoldDB" id="A0A914VF34"/>
<feature type="region of interest" description="Disordered" evidence="1">
    <location>
        <begin position="137"/>
        <end position="178"/>
    </location>
</feature>
<keyword evidence="2" id="KW-0472">Membrane</keyword>
<feature type="compositionally biased region" description="Low complexity" evidence="1">
    <location>
        <begin position="137"/>
        <end position="147"/>
    </location>
</feature>
<proteinExistence type="predicted"/>
<dbReference type="SMART" id="SM00034">
    <property type="entry name" value="CLECT"/>
    <property type="match status" value="1"/>
</dbReference>
<protein>
    <submittedName>
        <fullName evidence="5">C-type lectin domain-containing protein</fullName>
    </submittedName>
</protein>
<organism evidence="4 5">
    <name type="scientific">Plectus sambesii</name>
    <dbReference type="NCBI Taxonomy" id="2011161"/>
    <lineage>
        <taxon>Eukaryota</taxon>
        <taxon>Metazoa</taxon>
        <taxon>Ecdysozoa</taxon>
        <taxon>Nematoda</taxon>
        <taxon>Chromadorea</taxon>
        <taxon>Plectida</taxon>
        <taxon>Plectina</taxon>
        <taxon>Plectoidea</taxon>
        <taxon>Plectidae</taxon>
        <taxon>Plectus</taxon>
    </lineage>
</organism>